<evidence type="ECO:0000313" key="8">
    <source>
        <dbReference type="EMBL" id="KZP07513.1"/>
    </source>
</evidence>
<dbReference type="InterPro" id="IPR002403">
    <property type="entry name" value="Cyt_P450_E_grp-IV"/>
</dbReference>
<dbReference type="Proteomes" id="UP000076532">
    <property type="component" value="Unassembled WGS sequence"/>
</dbReference>
<dbReference type="Gene3D" id="1.10.630.10">
    <property type="entry name" value="Cytochrome P450"/>
    <property type="match status" value="1"/>
</dbReference>
<dbReference type="STRING" id="436010.A0A167XS88"/>
<dbReference type="GO" id="GO:0020037">
    <property type="term" value="F:heme binding"/>
    <property type="evidence" value="ECO:0007669"/>
    <property type="project" value="InterPro"/>
</dbReference>
<dbReference type="Gene3D" id="1.25.40.10">
    <property type="entry name" value="Tetratricopeptide repeat domain"/>
    <property type="match status" value="5"/>
</dbReference>
<evidence type="ECO:0000256" key="3">
    <source>
        <dbReference type="ARBA" id="ARBA00022723"/>
    </source>
</evidence>
<dbReference type="SUPFAM" id="SSF48264">
    <property type="entry name" value="Cytochrome P450"/>
    <property type="match status" value="1"/>
</dbReference>
<dbReference type="InterPro" id="IPR036396">
    <property type="entry name" value="Cyt_P450_sf"/>
</dbReference>
<dbReference type="Pfam" id="PF00067">
    <property type="entry name" value="p450"/>
    <property type="match status" value="1"/>
</dbReference>
<dbReference type="PRINTS" id="PR00465">
    <property type="entry name" value="EP450IV"/>
</dbReference>
<evidence type="ECO:0000259" key="7">
    <source>
        <dbReference type="Pfam" id="PF24883"/>
    </source>
</evidence>
<dbReference type="PANTHER" id="PTHR19959:SF119">
    <property type="entry name" value="FUNGAL LIPASE-LIKE DOMAIN-CONTAINING PROTEIN"/>
    <property type="match status" value="1"/>
</dbReference>
<dbReference type="SUPFAM" id="SSF48452">
    <property type="entry name" value="TPR-like"/>
    <property type="match status" value="5"/>
</dbReference>
<dbReference type="InterPro" id="IPR001128">
    <property type="entry name" value="Cyt_P450"/>
</dbReference>
<dbReference type="Pfam" id="PF24883">
    <property type="entry name" value="NPHP3_N"/>
    <property type="match status" value="1"/>
</dbReference>
<sequence length="2176" mass="240163">MISVTSLDLQVVGELIKQSPSLHADHFFVFYVNGKEVCRSKRKTREPPAQWKEKKPFRFDFSSTIKIVIFRRSLLAKRFPMKKYIVAEFNGKGVDLLDNSTEHDIRAESGDSVESRISVRLDHSLESHVQFMRAVDEDMSRIGKVPDSDAAQAPTTIAGQLGTALQKIVPIVDEFAGAHPIFYAAWTVLSSAYKVVQQQIITDGSVRDLAKRLREVVGVASTCSNLPEIGGTINVLENIGRTALEAALLIHEYAGPSVGGNPSIFASRNTSQLLVTTIARDIAIIHPAIAADIRTTLEEDPSLASASLSRQFEAFISGPLHRHPIEHSFVIVIDALDEIIHEDSTIELLKILRDEASELPPQLRILVTSRPTRDIIDYLSKQSHIASHPIHIASVENGQDIEAYIGHQLQDPILHKRMGSPHSTKVLVHDLTNLAEGLFIWIVTVFRYLRNADNPEGKLRALHSKTNMLGRLDPNKIMDALYTVILEGGGDWQDPEFCEGYRMLMGAIMAAKRPLSLAALRALHGGTHMLSPGSLPQRFGSVLVGLDEDNEPICVLHLSFHEFITDHTPKSSKFHIAEKEHSWRLAELCLQTMVREIAAVTICGTGYLLKEDEDEPGIPQIFGVSEQLLYCCEYWSDHVSDVGEPDTAIAEAVKIFLLQHNVTWIEIVSSMSVFRGSLAVWRWLQVRIPEFQEQGHESHASTLLSLSGRLQYAGRLEEALVASQEAVDMYRALAAERPVVFNVDLAMSLNNLSNRLSDLGLCEKALGAVNEAVDLYRALAVEQPVVFNGNFAGSLTNLSNRMSDLGRRDEAQVAIKEAVDLYRALAAEQPVTFDADLANSLANLSIRLSGLGLREEALVAVEEAVDLYRALAAERPVVFNTDFARALNNLSNQLSGLGLRDKALVAINEAVDLYRALAAERPAVFNTYLAGSLTNLSSRFSVFDLHEALAAINEAVDLYRALAAERPVVFNAGLAMSLKSQSTRLSGLGMHVLSTLYAPPVSPRITTILIYIALESRREVNTEMNEDDKIYCRKYGEGAGRGCILDWTLGIAPNVGYGSWDNNVNARENRTKRFKLTVWEWYLPRFSEYRKACVDTLYSVLIRPEVWAAAHAYTRMIIRVHPCIRVYIAHTSVYIHVRIPEFQEQGHESHASTLLSLSGRLQYAGRLEEALVASQEAVDLYRALAAERPVVFNADLAMSLNNLSNRLSDLGLCEKALGAVNEAVDLYRALAVEQPVVFNVNLAGSLTNLSNRMSDLGRRDEARVAIKEAVDLYRALAAEQPVTFDADLANSLANLSIRLSGLGLREEALVAVEEAVDLYRALAAERPVVFNTDLARALNNLSNQLSGLGLRDKALVAINEAVDLYRALAAERPAVFNTYLAGSLTNLSNRFSAFDLHEALAAINEAVDLYRALAAERPVVFNAGLAMSLKSQSARLSGLGMRGEALVAIKEAVDLYRALAAERPAVFYADLANSLGNLSIRLSGLGLREEALVAVKEAVDLYRALAVERPMVFNVGLAMSLKSQSECLSTIGLHQEALVAIWEAVDLRRALAAKRPAMHNYVLSTLCAPPVSPRITTILTYIALESRQEVNTEMNENDKIYRRTYGEGAGRGCILDWTLGIAPNVGYGSWDNNVNARENRTKRLTYSMSTHEITRGVWVGCRRQGVAVILRSQNLRITILLGSKLNTDSLHPVNSTALENLAQSLDVQPRQMLDYINTHLIVGAAALLLVLLFAPNTIFQRPTGNEPPLEAGFLPWLGVGLQMRDIETFITRNFAKHGDTFTAYAAGKRFVFTKDIVTIKHIAQHADFSEKPNHAAFYDNFIKARSATAEEEAAMHRVANSALSGNDLAELRRDFTNIFVEALAGFEGGNVEFFSWAKSLIFSCTSRVLLGPNFPGVEAMPLFFGWDDNFMGMMTGTGTSAPDPSMTIKKSHICRKELHNLISHYLRDHLDETSPYIRDQWEKLAALGVPWDLRVDFAVMRSLWVGAANVTPTSIWAAAFTYQDATLVKKLRDELASGDSSLPIDERSPSSKLVAEETVRLTVLGTIARPVLNSTLLPTIGGGTLLARKGDLVLGQMRESHRKFNDRPDVFVFDRLEKSRMAGTKHIGYIPFGGGKGICPGRFLAYSEIQIVCLVLLDTFDLESLSPMPELSAKGVLGLGIARPSRPWHVKLTRRA</sequence>
<keyword evidence="3 6" id="KW-0479">Metal-binding</keyword>
<dbReference type="InterPro" id="IPR011990">
    <property type="entry name" value="TPR-like_helical_dom_sf"/>
</dbReference>
<keyword evidence="4" id="KW-0677">Repeat</keyword>
<keyword evidence="5 6" id="KW-0408">Iron</keyword>
<dbReference type="GO" id="GO:0004497">
    <property type="term" value="F:monooxygenase activity"/>
    <property type="evidence" value="ECO:0007669"/>
    <property type="project" value="InterPro"/>
</dbReference>
<dbReference type="InterPro" id="IPR056884">
    <property type="entry name" value="NPHP3-like_N"/>
</dbReference>
<dbReference type="InterPro" id="IPR019734">
    <property type="entry name" value="TPR_rpt"/>
</dbReference>
<keyword evidence="9" id="KW-1185">Reference proteome</keyword>
<reference evidence="8 9" key="1">
    <citation type="journal article" date="2016" name="Mol. Biol. Evol.">
        <title>Comparative Genomics of Early-Diverging Mushroom-Forming Fungi Provides Insights into the Origins of Lignocellulose Decay Capabilities.</title>
        <authorList>
            <person name="Nagy L.G."/>
            <person name="Riley R."/>
            <person name="Tritt A."/>
            <person name="Adam C."/>
            <person name="Daum C."/>
            <person name="Floudas D."/>
            <person name="Sun H."/>
            <person name="Yadav J.S."/>
            <person name="Pangilinan J."/>
            <person name="Larsson K.H."/>
            <person name="Matsuura K."/>
            <person name="Barry K."/>
            <person name="Labutti K."/>
            <person name="Kuo R."/>
            <person name="Ohm R.A."/>
            <person name="Bhattacharya S.S."/>
            <person name="Shirouzu T."/>
            <person name="Yoshinaga Y."/>
            <person name="Martin F.M."/>
            <person name="Grigoriev I.V."/>
            <person name="Hibbett D.S."/>
        </authorList>
    </citation>
    <scope>NUCLEOTIDE SEQUENCE [LARGE SCALE GENOMIC DNA]</scope>
    <source>
        <strain evidence="8 9">CBS 109695</strain>
    </source>
</reference>
<dbReference type="Pfam" id="PF13374">
    <property type="entry name" value="TPR_10"/>
    <property type="match status" value="2"/>
</dbReference>
<dbReference type="GO" id="GO:0005506">
    <property type="term" value="F:iron ion binding"/>
    <property type="evidence" value="ECO:0007669"/>
    <property type="project" value="InterPro"/>
</dbReference>
<evidence type="ECO:0000256" key="2">
    <source>
        <dbReference type="ARBA" id="ARBA00010617"/>
    </source>
</evidence>
<evidence type="ECO:0000256" key="1">
    <source>
        <dbReference type="ARBA" id="ARBA00001971"/>
    </source>
</evidence>
<gene>
    <name evidence="8" type="ORF">FIBSPDRAFT_939465</name>
</gene>
<feature type="domain" description="Nephrocystin 3-like N-terminal" evidence="7">
    <location>
        <begin position="267"/>
        <end position="370"/>
    </location>
</feature>
<dbReference type="OrthoDB" id="1470350at2759"/>
<comment type="cofactor">
    <cofactor evidence="1 6">
        <name>heme</name>
        <dbReference type="ChEBI" id="CHEBI:30413"/>
    </cofactor>
</comment>
<protein>
    <recommendedName>
        <fullName evidence="7">Nephrocystin 3-like N-terminal domain-containing protein</fullName>
    </recommendedName>
</protein>
<dbReference type="GO" id="GO:0016705">
    <property type="term" value="F:oxidoreductase activity, acting on paired donors, with incorporation or reduction of molecular oxygen"/>
    <property type="evidence" value="ECO:0007669"/>
    <property type="project" value="InterPro"/>
</dbReference>
<evidence type="ECO:0000256" key="4">
    <source>
        <dbReference type="ARBA" id="ARBA00022737"/>
    </source>
</evidence>
<keyword evidence="6" id="KW-0349">Heme</keyword>
<accession>A0A167XS88</accession>
<name>A0A167XS88_9AGAM</name>
<dbReference type="PANTHER" id="PTHR19959">
    <property type="entry name" value="KINESIN LIGHT CHAIN"/>
    <property type="match status" value="1"/>
</dbReference>
<evidence type="ECO:0000256" key="5">
    <source>
        <dbReference type="ARBA" id="ARBA00023004"/>
    </source>
</evidence>
<organism evidence="8 9">
    <name type="scientific">Athelia psychrophila</name>
    <dbReference type="NCBI Taxonomy" id="1759441"/>
    <lineage>
        <taxon>Eukaryota</taxon>
        <taxon>Fungi</taxon>
        <taxon>Dikarya</taxon>
        <taxon>Basidiomycota</taxon>
        <taxon>Agaricomycotina</taxon>
        <taxon>Agaricomycetes</taxon>
        <taxon>Agaricomycetidae</taxon>
        <taxon>Atheliales</taxon>
        <taxon>Atheliaceae</taxon>
        <taxon>Athelia</taxon>
    </lineage>
</organism>
<dbReference type="EMBL" id="KV417748">
    <property type="protein sequence ID" value="KZP07513.1"/>
    <property type="molecule type" value="Genomic_DNA"/>
</dbReference>
<evidence type="ECO:0000256" key="6">
    <source>
        <dbReference type="PIRSR" id="PIRSR602403-1"/>
    </source>
</evidence>
<dbReference type="SMART" id="SM00028">
    <property type="entry name" value="TPR"/>
    <property type="match status" value="5"/>
</dbReference>
<feature type="binding site" description="axial binding residue" evidence="6">
    <location>
        <position position="2119"/>
    </location>
    <ligand>
        <name>heme</name>
        <dbReference type="ChEBI" id="CHEBI:30413"/>
    </ligand>
    <ligandPart>
        <name>Fe</name>
        <dbReference type="ChEBI" id="CHEBI:18248"/>
    </ligandPart>
</feature>
<proteinExistence type="inferred from homology"/>
<comment type="similarity">
    <text evidence="2">Belongs to the cytochrome P450 family.</text>
</comment>
<evidence type="ECO:0000313" key="9">
    <source>
        <dbReference type="Proteomes" id="UP000076532"/>
    </source>
</evidence>